<dbReference type="AlphaFoldDB" id="A0AAD8T2S9"/>
<dbReference type="EMBL" id="JAUUTY010000003">
    <property type="protein sequence ID" value="KAK1668160.1"/>
    <property type="molecule type" value="Genomic_DNA"/>
</dbReference>
<keyword evidence="3" id="KW-1185">Reference proteome</keyword>
<sequence length="375" mass="41527">EAAITFERKDCVEAMSEIQGWADLPECLLHSIVARLGLGSAPDLLAFAATCHSWGAAFSGSLATFPPLLLQQAVPCSNNLVPRHPYLVTDIAKVNLGPNPCSEIPLQLDLFSFMGASYGHLILSHRNSCIVVDLFRGISVAPPPLPVNKPTEISYGALTAPLTSRNSHLIVDAALHNLFWRVGSNSWVKCSTRYGTIKQIVVFKGRVFGMDSDRRIFKVHLAPEISIQELPLMECSMISRKLSNAWLVPCGDMLLLVGFRGPLVVSGVTFEVFHLDLSFEPALWMKVDKLENWAIFISTDKRSQPLSCKNPEIWGGRSNCIYCYNHDAKRWTALELGKPLQGDGTESNSNVFIYMGCDSRVQPMWVVPSILSLRR</sequence>
<dbReference type="InterPro" id="IPR005174">
    <property type="entry name" value="KIB1-4_b-propeller"/>
</dbReference>
<comment type="caution">
    <text evidence="2">The sequence shown here is derived from an EMBL/GenBank/DDBJ whole genome shotgun (WGS) entry which is preliminary data.</text>
</comment>
<feature type="non-terminal residue" evidence="2">
    <location>
        <position position="1"/>
    </location>
</feature>
<dbReference type="InterPro" id="IPR036047">
    <property type="entry name" value="F-box-like_dom_sf"/>
</dbReference>
<dbReference type="Pfam" id="PF03478">
    <property type="entry name" value="Beta-prop_KIB1-4"/>
    <property type="match status" value="1"/>
</dbReference>
<reference evidence="2" key="1">
    <citation type="submission" date="2023-07" db="EMBL/GenBank/DDBJ databases">
        <title>A chromosome-level genome assembly of Lolium multiflorum.</title>
        <authorList>
            <person name="Chen Y."/>
            <person name="Copetti D."/>
            <person name="Kolliker R."/>
            <person name="Studer B."/>
        </authorList>
    </citation>
    <scope>NUCLEOTIDE SEQUENCE</scope>
    <source>
        <strain evidence="2">02402/16</strain>
        <tissue evidence="2">Leaf</tissue>
    </source>
</reference>
<evidence type="ECO:0000259" key="1">
    <source>
        <dbReference type="Pfam" id="PF03478"/>
    </source>
</evidence>
<proteinExistence type="predicted"/>
<dbReference type="PANTHER" id="PTHR33800">
    <property type="entry name" value="OS06G0113600 PROTEIN"/>
    <property type="match status" value="1"/>
</dbReference>
<name>A0AAD8T2S9_LOLMU</name>
<accession>A0AAD8T2S9</accession>
<evidence type="ECO:0000313" key="2">
    <source>
        <dbReference type="EMBL" id="KAK1668160.1"/>
    </source>
</evidence>
<protein>
    <recommendedName>
        <fullName evidence="1">KIB1-4 beta-propeller domain-containing protein</fullName>
    </recommendedName>
</protein>
<dbReference type="SUPFAM" id="SSF81383">
    <property type="entry name" value="F-box domain"/>
    <property type="match status" value="1"/>
</dbReference>
<feature type="domain" description="KIB1-4 beta-propeller" evidence="1">
    <location>
        <begin position="108"/>
        <end position="335"/>
    </location>
</feature>
<organism evidence="2 3">
    <name type="scientific">Lolium multiflorum</name>
    <name type="common">Italian ryegrass</name>
    <name type="synonym">Lolium perenne subsp. multiflorum</name>
    <dbReference type="NCBI Taxonomy" id="4521"/>
    <lineage>
        <taxon>Eukaryota</taxon>
        <taxon>Viridiplantae</taxon>
        <taxon>Streptophyta</taxon>
        <taxon>Embryophyta</taxon>
        <taxon>Tracheophyta</taxon>
        <taxon>Spermatophyta</taxon>
        <taxon>Magnoliopsida</taxon>
        <taxon>Liliopsida</taxon>
        <taxon>Poales</taxon>
        <taxon>Poaceae</taxon>
        <taxon>BOP clade</taxon>
        <taxon>Pooideae</taxon>
        <taxon>Poodae</taxon>
        <taxon>Poeae</taxon>
        <taxon>Poeae Chloroplast Group 2 (Poeae type)</taxon>
        <taxon>Loliodinae</taxon>
        <taxon>Loliinae</taxon>
        <taxon>Lolium</taxon>
    </lineage>
</organism>
<dbReference type="Proteomes" id="UP001231189">
    <property type="component" value="Unassembled WGS sequence"/>
</dbReference>
<dbReference type="PANTHER" id="PTHR33800:SF8">
    <property type="entry name" value="F-BOX DOMAIN-CONTAINING PROTEIN"/>
    <property type="match status" value="1"/>
</dbReference>
<evidence type="ECO:0000313" key="3">
    <source>
        <dbReference type="Proteomes" id="UP001231189"/>
    </source>
</evidence>
<gene>
    <name evidence="2" type="ORF">QYE76_056319</name>
</gene>